<dbReference type="EMBL" id="JACHVR010000001">
    <property type="protein sequence ID" value="MBB2886342.1"/>
    <property type="molecule type" value="Genomic_DNA"/>
</dbReference>
<gene>
    <name evidence="1" type="ORF">FHR69_002208</name>
</gene>
<comment type="caution">
    <text evidence="1">The sequence shown here is derived from an EMBL/GenBank/DDBJ whole genome shotgun (WGS) entry which is preliminary data.</text>
</comment>
<sequence>MYGLVTPVELVLNLDGHGVFARRPDGNLTFFTCVNATRSSCRACEVAFGCAAVVKPELAVHQANRISRIHDGCAAERNLAGSAAATKKRVAAIDASESMLKNVILKKYFT</sequence>
<dbReference type="Proteomes" id="UP000589818">
    <property type="component" value="Unassembled WGS sequence"/>
</dbReference>
<reference evidence="1" key="1">
    <citation type="submission" date="2020-08" db="EMBL/GenBank/DDBJ databases">
        <title>Plant associated metagenomes--Microbial community diversity and host control of community assembly across model and emerging plant ecological genomics systems.</title>
        <authorList>
            <person name="Dangl J."/>
        </authorList>
    </citation>
    <scope>NUCLEOTIDE SEQUENCE</scope>
    <source>
        <strain evidence="1">KD5</strain>
    </source>
</reference>
<protein>
    <submittedName>
        <fullName evidence="1">Uncharacterized protein</fullName>
    </submittedName>
</protein>
<evidence type="ECO:0000313" key="1">
    <source>
        <dbReference type="EMBL" id="MBB2886342.1"/>
    </source>
</evidence>
<organism evidence="1 2">
    <name type="scientific">Pseudomonas umsongensis</name>
    <dbReference type="NCBI Taxonomy" id="198618"/>
    <lineage>
        <taxon>Bacteria</taxon>
        <taxon>Pseudomonadati</taxon>
        <taxon>Pseudomonadota</taxon>
        <taxon>Gammaproteobacteria</taxon>
        <taxon>Pseudomonadales</taxon>
        <taxon>Pseudomonadaceae</taxon>
        <taxon>Pseudomonas</taxon>
    </lineage>
</organism>
<evidence type="ECO:0000313" key="2">
    <source>
        <dbReference type="Proteomes" id="UP000589818"/>
    </source>
</evidence>
<name>A0ACC5MCG7_9PSED</name>
<keyword evidence="2" id="KW-1185">Reference proteome</keyword>
<accession>A0ACC5MCG7</accession>
<proteinExistence type="predicted"/>